<comment type="subcellular location">
    <subcellularLocation>
        <location evidence="1">Membrane</location>
        <topology evidence="1">Multi-pass membrane protein</topology>
    </subcellularLocation>
</comment>
<dbReference type="GO" id="GO:0000750">
    <property type="term" value="P:pheromone-dependent signal transduction involved in conjugation with cellular fusion"/>
    <property type="evidence" value="ECO:0007669"/>
    <property type="project" value="TreeGrafter"/>
</dbReference>
<dbReference type="Pfam" id="PF02076">
    <property type="entry name" value="STE3"/>
    <property type="match status" value="1"/>
</dbReference>
<dbReference type="PRINTS" id="PR00899">
    <property type="entry name" value="GPCRSTE3"/>
</dbReference>
<dbReference type="PANTHER" id="PTHR28097">
    <property type="entry name" value="PHEROMONE A FACTOR RECEPTOR"/>
    <property type="match status" value="1"/>
</dbReference>
<evidence type="ECO:0000256" key="6">
    <source>
        <dbReference type="ARBA" id="ARBA00023040"/>
    </source>
</evidence>
<feature type="transmembrane region" description="Helical" evidence="10">
    <location>
        <begin position="67"/>
        <end position="87"/>
    </location>
</feature>
<dbReference type="PANTHER" id="PTHR28097:SF1">
    <property type="entry name" value="PHEROMONE A FACTOR RECEPTOR"/>
    <property type="match status" value="1"/>
</dbReference>
<keyword evidence="12" id="KW-1185">Reference proteome</keyword>
<dbReference type="VEuPathDB" id="FungiDB:BD410DRAFT_800030"/>
<evidence type="ECO:0000256" key="5">
    <source>
        <dbReference type="ARBA" id="ARBA00022989"/>
    </source>
</evidence>
<feature type="transmembrane region" description="Helical" evidence="10">
    <location>
        <begin position="6"/>
        <end position="27"/>
    </location>
</feature>
<name>A0A4Y7QH06_9AGAM</name>
<dbReference type="Proteomes" id="UP000294933">
    <property type="component" value="Unassembled WGS sequence"/>
</dbReference>
<keyword evidence="9" id="KW-0807">Transducer</keyword>
<feature type="transmembrane region" description="Helical" evidence="10">
    <location>
        <begin position="128"/>
        <end position="146"/>
    </location>
</feature>
<keyword evidence="7 10" id="KW-0472">Membrane</keyword>
<feature type="transmembrane region" description="Helical" evidence="10">
    <location>
        <begin position="34"/>
        <end position="55"/>
    </location>
</feature>
<evidence type="ECO:0000256" key="8">
    <source>
        <dbReference type="ARBA" id="ARBA00023170"/>
    </source>
</evidence>
<reference evidence="11 12" key="1">
    <citation type="submission" date="2018-06" db="EMBL/GenBank/DDBJ databases">
        <title>A transcriptomic atlas of mushroom development highlights an independent origin of complex multicellularity.</title>
        <authorList>
            <consortium name="DOE Joint Genome Institute"/>
            <person name="Krizsan K."/>
            <person name="Almasi E."/>
            <person name="Merenyi Z."/>
            <person name="Sahu N."/>
            <person name="Viragh M."/>
            <person name="Koszo T."/>
            <person name="Mondo S."/>
            <person name="Kiss B."/>
            <person name="Balint B."/>
            <person name="Kues U."/>
            <person name="Barry K."/>
            <person name="Hegedus J.C."/>
            <person name="Henrissat B."/>
            <person name="Johnson J."/>
            <person name="Lipzen A."/>
            <person name="Ohm R."/>
            <person name="Nagy I."/>
            <person name="Pangilinan J."/>
            <person name="Yan J."/>
            <person name="Xiong Y."/>
            <person name="Grigoriev I.V."/>
            <person name="Hibbett D.S."/>
            <person name="Nagy L.G."/>
        </authorList>
    </citation>
    <scope>NUCLEOTIDE SEQUENCE [LARGE SCALE GENOMIC DNA]</scope>
    <source>
        <strain evidence="11 12">SZMC22713</strain>
    </source>
</reference>
<keyword evidence="3" id="KW-0589">Pheromone response</keyword>
<feature type="transmembrane region" description="Helical" evidence="10">
    <location>
        <begin position="220"/>
        <end position="241"/>
    </location>
</feature>
<dbReference type="AlphaFoldDB" id="A0A4Y7QH06"/>
<dbReference type="OrthoDB" id="2874149at2759"/>
<dbReference type="GO" id="GO:0005886">
    <property type="term" value="C:plasma membrane"/>
    <property type="evidence" value="ECO:0007669"/>
    <property type="project" value="TreeGrafter"/>
</dbReference>
<dbReference type="EMBL" id="ML170160">
    <property type="protein sequence ID" value="TDL26937.1"/>
    <property type="molecule type" value="Genomic_DNA"/>
</dbReference>
<protein>
    <submittedName>
        <fullName evidence="11">STE3-domain-containing protein</fullName>
    </submittedName>
</protein>
<evidence type="ECO:0000256" key="7">
    <source>
        <dbReference type="ARBA" id="ARBA00023136"/>
    </source>
</evidence>
<dbReference type="CDD" id="cd14966">
    <property type="entry name" value="7tmD_STE3"/>
    <property type="match status" value="1"/>
</dbReference>
<sequence length="421" mass="47523">MPDSTYPAYPIVAFGGFVFTLLPLTWLTKRSAGTLICMFWVAIACLNQFVNSIIWHDHSLNVAPLWTATRLMVAIGVAIPASVLCIIRRIYHILTFQFLVNTPLRVRPAIQFAKAIERDFNFGQKQRALCEDVCIGLGIPVLQMAVEYTLAYNRFQIFEGIGCFPATHNVWPALFLVSGWPLAIGLASSVYGVLTIRIYLRSRKQTNDVLRSAGMSRDSYWPILTLAYSSIVFTVPLSATINALKFFQMQPWTGWHDTHAYYHYIDQHPIAAWKNDTPTLIGLELFRWTRILCAVVFYANFGFSEDARRAYKHAFSTLARPCGTQVNAQTVNDTLSFRASENPVELSSTRSAVTSPERGAAHSSFDIYNNESVGTGAETIRYYTVNWDENILRCNLKCPCTTSVTVVRLISIETEWTDSQY</sequence>
<evidence type="ECO:0000256" key="1">
    <source>
        <dbReference type="ARBA" id="ARBA00004141"/>
    </source>
</evidence>
<feature type="transmembrane region" description="Helical" evidence="10">
    <location>
        <begin position="180"/>
        <end position="200"/>
    </location>
</feature>
<evidence type="ECO:0000313" key="11">
    <source>
        <dbReference type="EMBL" id="TDL26937.1"/>
    </source>
</evidence>
<comment type="similarity">
    <text evidence="2">Belongs to the G-protein coupled receptor 4 family.</text>
</comment>
<keyword evidence="8" id="KW-0675">Receptor</keyword>
<evidence type="ECO:0000256" key="3">
    <source>
        <dbReference type="ARBA" id="ARBA00022507"/>
    </source>
</evidence>
<keyword evidence="6" id="KW-0297">G-protein coupled receptor</keyword>
<keyword evidence="4 10" id="KW-0812">Transmembrane</keyword>
<proteinExistence type="inferred from homology"/>
<accession>A0A4Y7QH06</accession>
<evidence type="ECO:0000256" key="10">
    <source>
        <dbReference type="SAM" id="Phobius"/>
    </source>
</evidence>
<dbReference type="InterPro" id="IPR001499">
    <property type="entry name" value="GPCR_STE3"/>
</dbReference>
<evidence type="ECO:0000313" key="12">
    <source>
        <dbReference type="Proteomes" id="UP000294933"/>
    </source>
</evidence>
<dbReference type="GO" id="GO:0004932">
    <property type="term" value="F:mating-type factor pheromone receptor activity"/>
    <property type="evidence" value="ECO:0007669"/>
    <property type="project" value="InterPro"/>
</dbReference>
<evidence type="ECO:0000256" key="9">
    <source>
        <dbReference type="ARBA" id="ARBA00023224"/>
    </source>
</evidence>
<organism evidence="11 12">
    <name type="scientific">Rickenella mellea</name>
    <dbReference type="NCBI Taxonomy" id="50990"/>
    <lineage>
        <taxon>Eukaryota</taxon>
        <taxon>Fungi</taxon>
        <taxon>Dikarya</taxon>
        <taxon>Basidiomycota</taxon>
        <taxon>Agaricomycotina</taxon>
        <taxon>Agaricomycetes</taxon>
        <taxon>Hymenochaetales</taxon>
        <taxon>Rickenellaceae</taxon>
        <taxon>Rickenella</taxon>
    </lineage>
</organism>
<evidence type="ECO:0000256" key="2">
    <source>
        <dbReference type="ARBA" id="ARBA00011085"/>
    </source>
</evidence>
<gene>
    <name evidence="11" type="ORF">BD410DRAFT_800030</name>
</gene>
<keyword evidence="5 10" id="KW-1133">Transmembrane helix</keyword>
<evidence type="ECO:0000256" key="4">
    <source>
        <dbReference type="ARBA" id="ARBA00022692"/>
    </source>
</evidence>